<dbReference type="InParanoid" id="A0A671V6T1"/>
<dbReference type="Gene3D" id="3.30.160.60">
    <property type="entry name" value="Classic Zinc Finger"/>
    <property type="match status" value="1"/>
</dbReference>
<feature type="region of interest" description="Disordered" evidence="7">
    <location>
        <begin position="168"/>
        <end position="225"/>
    </location>
</feature>
<keyword evidence="5" id="KW-0539">Nucleus</keyword>
<dbReference type="GO" id="GO:0060219">
    <property type="term" value="P:camera-type eye photoreceptor cell differentiation"/>
    <property type="evidence" value="ECO:0007669"/>
    <property type="project" value="Ensembl"/>
</dbReference>
<keyword evidence="3 6" id="KW-0863">Zinc-finger</keyword>
<dbReference type="OMA" id="SSKQANC"/>
<evidence type="ECO:0000256" key="3">
    <source>
        <dbReference type="ARBA" id="ARBA00022771"/>
    </source>
</evidence>
<evidence type="ECO:0000313" key="10">
    <source>
        <dbReference type="Proteomes" id="UP000472265"/>
    </source>
</evidence>
<dbReference type="GO" id="GO:0005634">
    <property type="term" value="C:nucleus"/>
    <property type="evidence" value="ECO:0007669"/>
    <property type="project" value="UniProtKB-SubCell"/>
</dbReference>
<dbReference type="PROSITE" id="PS50157">
    <property type="entry name" value="ZINC_FINGER_C2H2_2"/>
    <property type="match status" value="2"/>
</dbReference>
<keyword evidence="2" id="KW-0479">Metal-binding</keyword>
<feature type="compositionally biased region" description="Basic and acidic residues" evidence="7">
    <location>
        <begin position="761"/>
        <end position="772"/>
    </location>
</feature>
<evidence type="ECO:0000259" key="8">
    <source>
        <dbReference type="PROSITE" id="PS50157"/>
    </source>
</evidence>
<evidence type="ECO:0000256" key="5">
    <source>
        <dbReference type="ARBA" id="ARBA00023242"/>
    </source>
</evidence>
<dbReference type="Ensembl" id="ENSSAUT00010021745.1">
    <property type="protein sequence ID" value="ENSSAUP00010020580.1"/>
    <property type="gene ID" value="ENSSAUG00010009165.1"/>
</dbReference>
<dbReference type="GeneTree" id="ENSGT00940000158258"/>
<protein>
    <submittedName>
        <fullName evidence="9">Zinc finger protein 644</fullName>
    </submittedName>
</protein>
<dbReference type="GO" id="GO:0000981">
    <property type="term" value="F:DNA-binding transcription factor activity, RNA polymerase II-specific"/>
    <property type="evidence" value="ECO:0007669"/>
    <property type="project" value="TreeGrafter"/>
</dbReference>
<dbReference type="SUPFAM" id="SSF57667">
    <property type="entry name" value="beta-beta-alpha zinc fingers"/>
    <property type="match status" value="1"/>
</dbReference>
<feature type="region of interest" description="Disordered" evidence="7">
    <location>
        <begin position="664"/>
        <end position="686"/>
    </location>
</feature>
<feature type="compositionally biased region" description="Basic residues" evidence="7">
    <location>
        <begin position="750"/>
        <end position="760"/>
    </location>
</feature>
<comment type="subcellular location">
    <subcellularLocation>
        <location evidence="1">Nucleus</location>
    </subcellularLocation>
</comment>
<dbReference type="InterPro" id="IPR051643">
    <property type="entry name" value="Transcr_Reg_ZincFinger"/>
</dbReference>
<dbReference type="Pfam" id="PF23015">
    <property type="entry name" value="zf-WIZ"/>
    <property type="match status" value="1"/>
</dbReference>
<dbReference type="Proteomes" id="UP000472265">
    <property type="component" value="Chromosome 11"/>
</dbReference>
<evidence type="ECO:0000256" key="1">
    <source>
        <dbReference type="ARBA" id="ARBA00004123"/>
    </source>
</evidence>
<gene>
    <name evidence="9" type="primary">ZNF644</name>
</gene>
<dbReference type="PROSITE" id="PS00028">
    <property type="entry name" value="ZINC_FINGER_C2H2_1"/>
    <property type="match status" value="4"/>
</dbReference>
<evidence type="ECO:0000256" key="4">
    <source>
        <dbReference type="ARBA" id="ARBA00022833"/>
    </source>
</evidence>
<feature type="compositionally biased region" description="Polar residues" evidence="7">
    <location>
        <begin position="664"/>
        <end position="681"/>
    </location>
</feature>
<dbReference type="GO" id="GO:0070050">
    <property type="term" value="P:neuron cellular homeostasis"/>
    <property type="evidence" value="ECO:0007669"/>
    <property type="project" value="Ensembl"/>
</dbReference>
<dbReference type="AlphaFoldDB" id="A0A671V6T1"/>
<feature type="region of interest" description="Disordered" evidence="7">
    <location>
        <begin position="708"/>
        <end position="779"/>
    </location>
</feature>
<evidence type="ECO:0000256" key="2">
    <source>
        <dbReference type="ARBA" id="ARBA00022723"/>
    </source>
</evidence>
<dbReference type="InterPro" id="IPR055125">
    <property type="entry name" value="Wiz_C_Znf"/>
</dbReference>
<dbReference type="GO" id="GO:0008270">
    <property type="term" value="F:zinc ion binding"/>
    <property type="evidence" value="ECO:0007669"/>
    <property type="project" value="UniProtKB-KW"/>
</dbReference>
<feature type="compositionally biased region" description="Polar residues" evidence="7">
    <location>
        <begin position="168"/>
        <end position="178"/>
    </location>
</feature>
<proteinExistence type="predicted"/>
<sequence>MGRIWSSEGFTSEVVTVKPLINTEFTTSLATLLPDKDVESVSDSPGRTLEPLQSHTFSLKNNAAGLSSDEHENPLNGTQPNPFVYSSVPAVPHAGNSLPSGALVNGPGSHPTSEVHYVLNKGSVLSNNVLDAEWQAEKDTSPEVLPPPSELQSDAWKNTAGPVVKTLATQPGVNTPLSHSEENESKLAYSTLSGDSAEQMHISQPLTEQTMKTRSRRDVERSESSLDDYDDAEVIRWDSARERSLEKVNNSLNDTYRRFCFHSGNDVENVDIANKDDSLGTQSDIKYSVVPVKDLSKNAASDSECIYSTVQEGCNEGNDPEDEDTFSPKVEQLKTEQVEQEPLFFSCTICNVNFKEEIHFHRHMMYHLGKHNQVNSENVSQPFICRECGRLFCDSSSLLSHIIIHQDRLEKLMEEIKGLKNTELEDRQCPQCVFDCNCPKIFVQHAKTHDNLKHYYFCEECNYITLTQQALEAHLHVTHRSQCRKLTHTNDPKEAGGVQRKMDFLTSRDKVELERRSEPEQQRPRYVNYKNVVNPAKIAGSKPNRLTFGETAHFPHCSGKKGDVYIQKSLDKTVNSPQFKCRVGCTKNMLSPSLWRVNRHGKLLLQPAEKLDVSTDLTCVEKDAENNDCRAFGSPKQANCPATVDFLLSARNLKLDQMFYQGSKNDRASGSLQAQAKQKSPSMRAMSTPLHNTIDNLNVNVSPRLSQRLNKQSADQELKKGCEGSSNFSDDTSGATGSFLESSENERNPYARRHFRKRQRFSAEDQSPHVLKDEDDGDEDCSDIEQLVIKEEHVETTVCDDSPGSPCTSTSDSFDVFPSPGVEHKPCPYCPAMFESGVGLSNHVRGHLHRVGLSYNARHMVSPEQVALRDYHPRIRRRIPCGTRKMRKAIKPETQEEHTCPLCCGWFDTKTGLSNHVRGHLKRIGRSFTSASKSPLCILNELLQDKTEHRNILQVLSKSQYPSRAFVPPKILSSKDLVLMSTGIPVKIKQEMRSPHPMLDSVVPKQEAEAFSERKKLPVEAKRGSKASSSTLVELLKMRHEGLELTARNSQEVYANRKLCDLTKEYMEETQMTSYDYKQKKPRPRPGLKKKILPSLNAEIYTLTCRFCDLVFQGPLSVQEDWIKHLQRHLLHTRVPHSGTGMVEVLGPHHKIQIGINILVELFFSK</sequence>
<keyword evidence="10" id="KW-1185">Reference proteome</keyword>
<reference evidence="9" key="3">
    <citation type="submission" date="2025-09" db="UniProtKB">
        <authorList>
            <consortium name="Ensembl"/>
        </authorList>
    </citation>
    <scope>IDENTIFICATION</scope>
</reference>
<dbReference type="GO" id="GO:0000978">
    <property type="term" value="F:RNA polymerase II cis-regulatory region sequence-specific DNA binding"/>
    <property type="evidence" value="ECO:0007669"/>
    <property type="project" value="TreeGrafter"/>
</dbReference>
<name>A0A671V6T1_SPAAU</name>
<dbReference type="InterPro" id="IPR036236">
    <property type="entry name" value="Znf_C2H2_sf"/>
</dbReference>
<feature type="compositionally biased region" description="Polar residues" evidence="7">
    <location>
        <begin position="188"/>
        <end position="212"/>
    </location>
</feature>
<reference evidence="9" key="2">
    <citation type="submission" date="2025-08" db="UniProtKB">
        <authorList>
            <consortium name="Ensembl"/>
        </authorList>
    </citation>
    <scope>IDENTIFICATION</scope>
</reference>
<dbReference type="PANTHER" id="PTHR24396:SF25">
    <property type="entry name" value="ZINC FINGER PROTEIN 644"/>
    <property type="match status" value="1"/>
</dbReference>
<dbReference type="SMART" id="SM00355">
    <property type="entry name" value="ZnF_C2H2"/>
    <property type="match status" value="7"/>
</dbReference>
<keyword evidence="4" id="KW-0862">Zinc</keyword>
<dbReference type="PANTHER" id="PTHR24396">
    <property type="entry name" value="ZINC FINGER PROTEIN"/>
    <property type="match status" value="1"/>
</dbReference>
<evidence type="ECO:0000313" key="9">
    <source>
        <dbReference type="Ensembl" id="ENSSAUP00010020580.1"/>
    </source>
</evidence>
<reference evidence="9" key="1">
    <citation type="submission" date="2021-04" db="EMBL/GenBank/DDBJ databases">
        <authorList>
            <consortium name="Wellcome Sanger Institute Data Sharing"/>
        </authorList>
    </citation>
    <scope>NUCLEOTIDE SEQUENCE [LARGE SCALE GENOMIC DNA]</scope>
</reference>
<feature type="domain" description="C2H2-type" evidence="8">
    <location>
        <begin position="345"/>
        <end position="372"/>
    </location>
</feature>
<feature type="domain" description="C2H2-type" evidence="8">
    <location>
        <begin position="383"/>
        <end position="410"/>
    </location>
</feature>
<accession>A0A671V6T1</accession>
<dbReference type="GO" id="GO:0040029">
    <property type="term" value="P:epigenetic regulation of gene expression"/>
    <property type="evidence" value="ECO:0007669"/>
    <property type="project" value="Ensembl"/>
</dbReference>
<organism evidence="9 10">
    <name type="scientific">Sparus aurata</name>
    <name type="common">Gilthead sea bream</name>
    <dbReference type="NCBI Taxonomy" id="8175"/>
    <lineage>
        <taxon>Eukaryota</taxon>
        <taxon>Metazoa</taxon>
        <taxon>Chordata</taxon>
        <taxon>Craniata</taxon>
        <taxon>Vertebrata</taxon>
        <taxon>Euteleostomi</taxon>
        <taxon>Actinopterygii</taxon>
        <taxon>Neopterygii</taxon>
        <taxon>Teleostei</taxon>
        <taxon>Neoteleostei</taxon>
        <taxon>Acanthomorphata</taxon>
        <taxon>Eupercaria</taxon>
        <taxon>Spariformes</taxon>
        <taxon>Sparidae</taxon>
        <taxon>Sparus</taxon>
    </lineage>
</organism>
<dbReference type="InterPro" id="IPR013087">
    <property type="entry name" value="Znf_C2H2_type"/>
</dbReference>
<evidence type="ECO:0000256" key="6">
    <source>
        <dbReference type="PROSITE-ProRule" id="PRU00042"/>
    </source>
</evidence>
<evidence type="ECO:0000256" key="7">
    <source>
        <dbReference type="SAM" id="MobiDB-lite"/>
    </source>
</evidence>
<feature type="compositionally biased region" description="Polar residues" evidence="7">
    <location>
        <begin position="724"/>
        <end position="742"/>
    </location>
</feature>